<sequence length="726" mass="80229">MFGKLRTFVENVADAFDNPSPTRRDILVDHWSRIQEYYTPQNQDDLRKLEVTDTTIPYHLESVLRLLALEMLENADHDADGIAKEHLAQPLEFGPCIEYLLQYHVLNSLVEFADADLPRGMRKNVLRFFGIFIDCIPLGLLPESAIRLPLVEIMRQCLNVVQTSPTTLINPMRRQEPMPGSSTTSSATVGSVYSSIGRKQGKLSASSAAAAAATTNRLGQGYHCIQNDKTAVILCHDLLKLVVALFTRLREHSNMVYLFFDWGSEWQTAAKSADLAVASLRTATFDYKQQSARGHEMLIMHVIVEYLLAPGMTGQLAREALVLVVQVLLAPQDKDKYVDFLLDHARIAELLVEHLGYLHSQMPVYRPIPRTPNSQLFRNDYSGGRTMPPLARRMHPETASQASHFNFKANLRDLLANEGVIRSVAKREQRESDILVSARKILEHVDAFFLCWELLDELCVVGQCDSRIVAAVQSQLSNGFLRTHIEPALLATMASMSQANTTVSYLTDLIGITHSAHVLDAVFMVLLGPDLAPERPPQDRPKNTHLLSKEDQELLDSIEDEALRAEAAALLLPPGFDLSTLGTTKNDDKLSASEPNPLRATLISWMTYTDNTHISLNTLRLFDTILSTMNQFAYTSLALRNFLDEPTRANHSDPSTQKSPLVGAAVPPPPPPVAGSGATANSGNNDDADDEKPLANLVQSHGDALGEFYSGPAIGLGMSVAVDQEL</sequence>
<accession>A0ACC1JBI2</accession>
<reference evidence="1" key="1">
    <citation type="submission" date="2022-07" db="EMBL/GenBank/DDBJ databases">
        <title>Phylogenomic reconstructions and comparative analyses of Kickxellomycotina fungi.</title>
        <authorList>
            <person name="Reynolds N.K."/>
            <person name="Stajich J.E."/>
            <person name="Barry K."/>
            <person name="Grigoriev I.V."/>
            <person name="Crous P."/>
            <person name="Smith M.E."/>
        </authorList>
    </citation>
    <scope>NUCLEOTIDE SEQUENCE</scope>
    <source>
        <strain evidence="1">NRRL 5244</strain>
    </source>
</reference>
<organism evidence="1 2">
    <name type="scientific">Linderina macrospora</name>
    <dbReference type="NCBI Taxonomy" id="4868"/>
    <lineage>
        <taxon>Eukaryota</taxon>
        <taxon>Fungi</taxon>
        <taxon>Fungi incertae sedis</taxon>
        <taxon>Zoopagomycota</taxon>
        <taxon>Kickxellomycotina</taxon>
        <taxon>Kickxellomycetes</taxon>
        <taxon>Kickxellales</taxon>
        <taxon>Kickxellaceae</taxon>
        <taxon>Linderina</taxon>
    </lineage>
</organism>
<comment type="caution">
    <text evidence="1">The sequence shown here is derived from an EMBL/GenBank/DDBJ whole genome shotgun (WGS) entry which is preliminary data.</text>
</comment>
<evidence type="ECO:0000313" key="2">
    <source>
        <dbReference type="Proteomes" id="UP001150603"/>
    </source>
</evidence>
<dbReference type="EMBL" id="JANBPW010001328">
    <property type="protein sequence ID" value="KAJ1945028.1"/>
    <property type="molecule type" value="Genomic_DNA"/>
</dbReference>
<gene>
    <name evidence="1" type="ORF">FBU59_002435</name>
</gene>
<name>A0ACC1JBI2_9FUNG</name>
<dbReference type="Proteomes" id="UP001150603">
    <property type="component" value="Unassembled WGS sequence"/>
</dbReference>
<protein>
    <submittedName>
        <fullName evidence="1">Uncharacterized protein</fullName>
    </submittedName>
</protein>
<evidence type="ECO:0000313" key="1">
    <source>
        <dbReference type="EMBL" id="KAJ1945028.1"/>
    </source>
</evidence>
<feature type="non-terminal residue" evidence="1">
    <location>
        <position position="726"/>
    </location>
</feature>
<keyword evidence="2" id="KW-1185">Reference proteome</keyword>
<proteinExistence type="predicted"/>